<dbReference type="GO" id="GO:0043565">
    <property type="term" value="F:sequence-specific DNA binding"/>
    <property type="evidence" value="ECO:0007669"/>
    <property type="project" value="InterPro"/>
</dbReference>
<gene>
    <name evidence="5" type="ORF">H0S73_21410</name>
</gene>
<evidence type="ECO:0000313" key="6">
    <source>
        <dbReference type="Proteomes" id="UP000572984"/>
    </source>
</evidence>
<evidence type="ECO:0000313" key="5">
    <source>
        <dbReference type="EMBL" id="MBA1158665.1"/>
    </source>
</evidence>
<dbReference type="RefSeq" id="WP_181054030.1">
    <property type="nucleotide sequence ID" value="NZ_JACDXJ010000001.1"/>
</dbReference>
<comment type="caution">
    <text evidence="5">The sequence shown here is derived from an EMBL/GenBank/DDBJ whole genome shotgun (WGS) entry which is preliminary data.</text>
</comment>
<dbReference type="SMART" id="SM00342">
    <property type="entry name" value="HTH_ARAC"/>
    <property type="match status" value="1"/>
</dbReference>
<dbReference type="AlphaFoldDB" id="A0A838BUS8"/>
<sequence length="342" mass="38245">MDDTPDQDAEAAPHIDFIIDQTWRSTKLEELENALNVFVSPQRLTPASRDRSAGGMFGYRGHFDLGIFRLHVESDVEIDQSPEEADDRMAFVVSPSQPSQLEINRESFTISQRQGVIFSSGPQRMLTIPKDAEHRVLITSRHKVAECCAKLLGYEIPGFLDFDTGVDLEAPTGHSWLRLLEYVETELSDPEALIRHSPIAWRQFEQSLLTGLLLSQRHTYTDALLRPQSAAAPFYVKRAEAYIEAHYSEPLSLADIANYAGVSARSLQNGFQNFRGMTPMAFLRSVRLQHVNRALLAADPAVGTVTEIALACGFGHLGEFGALYKRTFGETPKQTLSKAMYR</sequence>
<keyword evidence="1" id="KW-0805">Transcription regulation</keyword>
<proteinExistence type="predicted"/>
<dbReference type="Pfam" id="PF14525">
    <property type="entry name" value="AraC_binding_2"/>
    <property type="match status" value="1"/>
</dbReference>
<dbReference type="PANTHER" id="PTHR46796">
    <property type="entry name" value="HTH-TYPE TRANSCRIPTIONAL ACTIVATOR RHAS-RELATED"/>
    <property type="match status" value="1"/>
</dbReference>
<accession>A0A838BUS8</accession>
<dbReference type="Gene3D" id="1.10.10.60">
    <property type="entry name" value="Homeodomain-like"/>
    <property type="match status" value="1"/>
</dbReference>
<evidence type="ECO:0000256" key="2">
    <source>
        <dbReference type="ARBA" id="ARBA00023125"/>
    </source>
</evidence>
<dbReference type="InterPro" id="IPR050204">
    <property type="entry name" value="AraC_XylS_family_regulators"/>
</dbReference>
<dbReference type="Proteomes" id="UP000572984">
    <property type="component" value="Unassembled WGS sequence"/>
</dbReference>
<dbReference type="InterPro" id="IPR009057">
    <property type="entry name" value="Homeodomain-like_sf"/>
</dbReference>
<dbReference type="GO" id="GO:0003700">
    <property type="term" value="F:DNA-binding transcription factor activity"/>
    <property type="evidence" value="ECO:0007669"/>
    <property type="project" value="InterPro"/>
</dbReference>
<evidence type="ECO:0000256" key="1">
    <source>
        <dbReference type="ARBA" id="ARBA00023015"/>
    </source>
</evidence>
<dbReference type="SUPFAM" id="SSF46689">
    <property type="entry name" value="Homeodomain-like"/>
    <property type="match status" value="2"/>
</dbReference>
<feature type="domain" description="HTH araC/xylS-type" evidence="4">
    <location>
        <begin position="237"/>
        <end position="338"/>
    </location>
</feature>
<dbReference type="PROSITE" id="PS01124">
    <property type="entry name" value="HTH_ARAC_FAMILY_2"/>
    <property type="match status" value="1"/>
</dbReference>
<reference evidence="5 6" key="1">
    <citation type="submission" date="2020-07" db="EMBL/GenBank/DDBJ databases">
        <title>Draft genome and description of Microvirga mediterraneensis Marseille-Q2068 sp. nov.</title>
        <authorList>
            <person name="Boxberger M."/>
        </authorList>
    </citation>
    <scope>NUCLEOTIDE SEQUENCE [LARGE SCALE GENOMIC DNA]</scope>
    <source>
        <strain evidence="5 6">Marseille-Q2068</strain>
    </source>
</reference>
<protein>
    <submittedName>
        <fullName evidence="5">AraC family transcriptional regulator</fullName>
    </submittedName>
</protein>
<organism evidence="5 6">
    <name type="scientific">Microvirga mediterraneensis</name>
    <dbReference type="NCBI Taxonomy" id="2754695"/>
    <lineage>
        <taxon>Bacteria</taxon>
        <taxon>Pseudomonadati</taxon>
        <taxon>Pseudomonadota</taxon>
        <taxon>Alphaproteobacteria</taxon>
        <taxon>Hyphomicrobiales</taxon>
        <taxon>Methylobacteriaceae</taxon>
        <taxon>Microvirga</taxon>
    </lineage>
</organism>
<keyword evidence="3" id="KW-0804">Transcription</keyword>
<dbReference type="InterPro" id="IPR018060">
    <property type="entry name" value="HTH_AraC"/>
</dbReference>
<dbReference type="EMBL" id="JACDXJ010000001">
    <property type="protein sequence ID" value="MBA1158665.1"/>
    <property type="molecule type" value="Genomic_DNA"/>
</dbReference>
<dbReference type="InterPro" id="IPR035418">
    <property type="entry name" value="AraC-bd_2"/>
</dbReference>
<keyword evidence="6" id="KW-1185">Reference proteome</keyword>
<evidence type="ECO:0000256" key="3">
    <source>
        <dbReference type="ARBA" id="ARBA00023163"/>
    </source>
</evidence>
<dbReference type="Pfam" id="PF12833">
    <property type="entry name" value="HTH_18"/>
    <property type="match status" value="1"/>
</dbReference>
<keyword evidence="2" id="KW-0238">DNA-binding</keyword>
<dbReference type="PANTHER" id="PTHR46796:SF12">
    <property type="entry name" value="HTH-TYPE DNA-BINDING TRANSCRIPTIONAL ACTIVATOR EUTR"/>
    <property type="match status" value="1"/>
</dbReference>
<evidence type="ECO:0000259" key="4">
    <source>
        <dbReference type="PROSITE" id="PS01124"/>
    </source>
</evidence>
<name>A0A838BUS8_9HYPH</name>